<evidence type="ECO:0000313" key="2">
    <source>
        <dbReference type="Proteomes" id="UP000430670"/>
    </source>
</evidence>
<dbReference type="InterPro" id="IPR037208">
    <property type="entry name" value="Spo0E-like_sf"/>
</dbReference>
<dbReference type="EMBL" id="WNKU01000002">
    <property type="protein sequence ID" value="MTV48167.1"/>
    <property type="molecule type" value="Genomic_DNA"/>
</dbReference>
<reference evidence="1 2" key="1">
    <citation type="submission" date="2019-11" db="EMBL/GenBank/DDBJ databases">
        <title>Whole-genome sequence of a the green, strictly anaerobic photosynthetic bacterium Heliobacillus mobilis DSM 6151.</title>
        <authorList>
            <person name="Kyndt J.A."/>
            <person name="Meyer T.E."/>
        </authorList>
    </citation>
    <scope>NUCLEOTIDE SEQUENCE [LARGE SCALE GENOMIC DNA]</scope>
    <source>
        <strain evidence="1 2">DSM 6151</strain>
    </source>
</reference>
<sequence>MNADDNDILRQIQVKRKEALRHMLARRPQKAVAISREVDRLLNEYYRTKTKGLVPTIQEEHRPPWKSGEKEGK</sequence>
<comment type="caution">
    <text evidence="1">The sequence shown here is derived from an EMBL/GenBank/DDBJ whole genome shotgun (WGS) entry which is preliminary data.</text>
</comment>
<accession>A0A6I3SHH7</accession>
<evidence type="ECO:0008006" key="3">
    <source>
        <dbReference type="Google" id="ProtNLM"/>
    </source>
</evidence>
<evidence type="ECO:0000313" key="1">
    <source>
        <dbReference type="EMBL" id="MTV48167.1"/>
    </source>
</evidence>
<dbReference type="AlphaFoldDB" id="A0A6I3SHH7"/>
<dbReference type="RefSeq" id="WP_155475241.1">
    <property type="nucleotide sequence ID" value="NZ_WNKU01000002.1"/>
</dbReference>
<name>A0A6I3SHH7_HELMO</name>
<dbReference type="GO" id="GO:0043937">
    <property type="term" value="P:regulation of sporulation"/>
    <property type="evidence" value="ECO:0007669"/>
    <property type="project" value="InterPro"/>
</dbReference>
<gene>
    <name evidence="1" type="ORF">GJ688_04110</name>
</gene>
<dbReference type="Proteomes" id="UP000430670">
    <property type="component" value="Unassembled WGS sequence"/>
</dbReference>
<proteinExistence type="predicted"/>
<protein>
    <recommendedName>
        <fullName evidence="3">Spo0E like sporulation regulatory protein</fullName>
    </recommendedName>
</protein>
<dbReference type="OrthoDB" id="2972613at2"/>
<organism evidence="1 2">
    <name type="scientific">Heliobacterium mobile</name>
    <name type="common">Heliobacillus mobilis</name>
    <dbReference type="NCBI Taxonomy" id="28064"/>
    <lineage>
        <taxon>Bacteria</taxon>
        <taxon>Bacillati</taxon>
        <taxon>Bacillota</taxon>
        <taxon>Clostridia</taxon>
        <taxon>Eubacteriales</taxon>
        <taxon>Heliobacteriaceae</taxon>
        <taxon>Heliobacterium</taxon>
    </lineage>
</organism>
<dbReference type="SUPFAM" id="SSF140500">
    <property type="entry name" value="BAS1536-like"/>
    <property type="match status" value="1"/>
</dbReference>
<keyword evidence="2" id="KW-1185">Reference proteome</keyword>